<evidence type="ECO:0000256" key="9">
    <source>
        <dbReference type="HAMAP-Rule" id="MF_00100"/>
    </source>
</evidence>
<dbReference type="Proteomes" id="UP001501410">
    <property type="component" value="Unassembled WGS sequence"/>
</dbReference>
<dbReference type="InterPro" id="IPR000178">
    <property type="entry name" value="TF_IF2_bacterial-like"/>
</dbReference>
<evidence type="ECO:0000259" key="13">
    <source>
        <dbReference type="PROSITE" id="PS51722"/>
    </source>
</evidence>
<evidence type="ECO:0000256" key="11">
    <source>
        <dbReference type="RuleBase" id="RU000645"/>
    </source>
</evidence>
<feature type="binding site" evidence="9">
    <location>
        <begin position="581"/>
        <end position="585"/>
    </location>
    <ligand>
        <name>GTP</name>
        <dbReference type="ChEBI" id="CHEBI:37565"/>
    </ligand>
</feature>
<feature type="compositionally biased region" description="Basic and acidic residues" evidence="12">
    <location>
        <begin position="266"/>
        <end position="282"/>
    </location>
</feature>
<feature type="binding site" evidence="9">
    <location>
        <begin position="635"/>
        <end position="638"/>
    </location>
    <ligand>
        <name>GTP</name>
        <dbReference type="ChEBI" id="CHEBI:37565"/>
    </ligand>
</feature>
<evidence type="ECO:0000256" key="2">
    <source>
        <dbReference type="ARBA" id="ARBA00007733"/>
    </source>
</evidence>
<proteinExistence type="inferred from homology"/>
<keyword evidence="5 9" id="KW-0396">Initiation factor</keyword>
<dbReference type="Pfam" id="PF11987">
    <property type="entry name" value="IF-2"/>
    <property type="match status" value="1"/>
</dbReference>
<dbReference type="Pfam" id="PF03144">
    <property type="entry name" value="GTP_EFTU_D2"/>
    <property type="match status" value="1"/>
</dbReference>
<dbReference type="CDD" id="cd01887">
    <property type="entry name" value="IF2_eIF5B"/>
    <property type="match status" value="1"/>
</dbReference>
<evidence type="ECO:0000313" key="14">
    <source>
        <dbReference type="EMBL" id="GAA4453215.1"/>
    </source>
</evidence>
<keyword evidence="15" id="KW-1185">Reference proteome</keyword>
<dbReference type="InterPro" id="IPR005225">
    <property type="entry name" value="Small_GTP-bd"/>
</dbReference>
<sequence>MATENTTPRLLAAAKEFNIGKETLVEFLTSKNFEVNASNPNTKLTEEMYFALQAEFAKDKLAKKKSDEIALPKSQGGDARKKAAVEPDAAVADKAKTKDEPKTEEVAPVAETAPAPVQEEVPAVSAPAPEKEEAPAPAAPVVAEEAPAETAETPEKAVKKDGPNILGKINLDELNQSTRPKKTAKKKEEEPREEPVKKTAAKQEEQPEAAPAPVAPPTPVAEEKPEVKEQTPEPAAPKEAPAAPVAEEKPETKPAAQATPAAPVAEEPKTEHIEMKAPRLEGPKIIGKIELPVSNSADSRDSREKRNRKRIPVQKKPETFRPDQRQGNNTNNNGGARPGQSQGQNNNRPGQPGQGRNDRGGFDRNRQGGNDRRPQQGGGRNNPQQPAQEIDAKQIQKKLQETQNKLAGGMGGRNANKAQKAKYRRDKRELMAEKRAAAEHEDGQVIKVTEYISVSELASLLNVPFTDVISKCMSLGIMVSINQRLDAEIIELVSSELGYVVEFINLDQNEDEEVEEVDSADDVVERAPIVTIMGHVDHGKTSLLDYIREANVVAGEAGGITQHIGAYQVVTPTGKKITFLDTPGHEAFTAMRARGAKVADVAVIVVAADDAIMPQTREAISHAQAASLPMIFAINKIDKEGANPEKIKEQLAQLNILVEDWGGKFQSQEISAKKGINIDLLLEKILLEAELLELKANPDKYASGSVIEASLDKGRGYVSTILVQNGTLEQGDMILTGQYYGKVKAMFNERGQRVTKAGPSAPVQILGLNGAPQAGEKFRMYTDENEAKNIATHRAQILREQGIRARKHITLDEIGRRLALGNFKELAIIIKGDFDGSVEALSDSLQKLSTEEVAVNIVHKAVGQITESDVLLATASDAIIIGFQVRPSSQAGKLAEQENIEIRNYSIIYDAIQDVKSAMEGLLEPKVEKKVVSNIEVREVYKISGVGTIAGCYVLDGKMTRNTKLNIIRDGIVVYTGELSSLKRFKDDVKEVAAGYECGLMVKNYNDVRIGDIIEGYDEVETKRTL</sequence>
<feature type="compositionally biased region" description="Basic and acidic residues" evidence="12">
    <location>
        <begin position="221"/>
        <end position="231"/>
    </location>
</feature>
<dbReference type="NCBIfam" id="TIGR00231">
    <property type="entry name" value="small_GTP"/>
    <property type="match status" value="1"/>
</dbReference>
<feature type="compositionally biased region" description="Low complexity" evidence="12">
    <location>
        <begin position="135"/>
        <end position="151"/>
    </location>
</feature>
<feature type="binding site" evidence="9">
    <location>
        <begin position="534"/>
        <end position="541"/>
    </location>
    <ligand>
        <name>GTP</name>
        <dbReference type="ChEBI" id="CHEBI:37565"/>
    </ligand>
</feature>
<keyword evidence="4 9" id="KW-0963">Cytoplasm</keyword>
<comment type="caution">
    <text evidence="9">Lacks conserved residue(s) required for the propagation of feature annotation.</text>
</comment>
<evidence type="ECO:0000313" key="15">
    <source>
        <dbReference type="Proteomes" id="UP001501410"/>
    </source>
</evidence>
<dbReference type="InterPro" id="IPR023115">
    <property type="entry name" value="TIF_IF2_dom3"/>
</dbReference>
<dbReference type="Gene3D" id="3.40.50.10050">
    <property type="entry name" value="Translation initiation factor IF- 2, domain 3"/>
    <property type="match status" value="1"/>
</dbReference>
<feature type="compositionally biased region" description="Polar residues" evidence="12">
    <location>
        <begin position="339"/>
        <end position="349"/>
    </location>
</feature>
<feature type="region of interest" description="Disordered" evidence="12">
    <location>
        <begin position="405"/>
        <end position="427"/>
    </location>
</feature>
<reference evidence="15" key="1">
    <citation type="journal article" date="2019" name="Int. J. Syst. Evol. Microbiol.">
        <title>The Global Catalogue of Microorganisms (GCM) 10K type strain sequencing project: providing services to taxonomists for standard genome sequencing and annotation.</title>
        <authorList>
            <consortium name="The Broad Institute Genomics Platform"/>
            <consortium name="The Broad Institute Genome Sequencing Center for Infectious Disease"/>
            <person name="Wu L."/>
            <person name="Ma J."/>
        </authorList>
    </citation>
    <scope>NUCLEOTIDE SEQUENCE [LARGE SCALE GENOMIC DNA]</scope>
    <source>
        <strain evidence="15">JCM 31921</strain>
    </source>
</reference>
<dbReference type="SUPFAM" id="SSF52540">
    <property type="entry name" value="P-loop containing nucleoside triphosphate hydrolases"/>
    <property type="match status" value="1"/>
</dbReference>
<dbReference type="Pfam" id="PF22042">
    <property type="entry name" value="EF-G_D2"/>
    <property type="match status" value="1"/>
</dbReference>
<feature type="compositionally biased region" description="Basic and acidic residues" evidence="12">
    <location>
        <begin position="153"/>
        <end position="162"/>
    </location>
</feature>
<dbReference type="InterPro" id="IPR044145">
    <property type="entry name" value="IF2_II"/>
</dbReference>
<feature type="compositionally biased region" description="Low complexity" evidence="12">
    <location>
        <begin position="106"/>
        <end position="128"/>
    </location>
</feature>
<dbReference type="NCBIfam" id="TIGR00487">
    <property type="entry name" value="IF-2"/>
    <property type="match status" value="1"/>
</dbReference>
<dbReference type="CDD" id="cd03702">
    <property type="entry name" value="IF2_mtIF2_II"/>
    <property type="match status" value="1"/>
</dbReference>
<keyword evidence="7 9" id="KW-0648">Protein biosynthesis</keyword>
<evidence type="ECO:0000256" key="8">
    <source>
        <dbReference type="ARBA" id="ARBA00023134"/>
    </source>
</evidence>
<organism evidence="14 15">
    <name type="scientific">Rurimicrobium arvi</name>
    <dbReference type="NCBI Taxonomy" id="2049916"/>
    <lineage>
        <taxon>Bacteria</taxon>
        <taxon>Pseudomonadati</taxon>
        <taxon>Bacteroidota</taxon>
        <taxon>Chitinophagia</taxon>
        <taxon>Chitinophagales</taxon>
        <taxon>Chitinophagaceae</taxon>
        <taxon>Rurimicrobium</taxon>
    </lineage>
</organism>
<dbReference type="InterPro" id="IPR006847">
    <property type="entry name" value="IF2_N"/>
</dbReference>
<dbReference type="InterPro" id="IPR027417">
    <property type="entry name" value="P-loop_NTPase"/>
</dbReference>
<evidence type="ECO:0000256" key="10">
    <source>
        <dbReference type="RuleBase" id="RU000644"/>
    </source>
</evidence>
<dbReference type="InterPro" id="IPR004161">
    <property type="entry name" value="EFTu-like_2"/>
</dbReference>
<feature type="compositionally biased region" description="Basic and acidic residues" evidence="12">
    <location>
        <begin position="356"/>
        <end position="374"/>
    </location>
</feature>
<evidence type="ECO:0000256" key="4">
    <source>
        <dbReference type="ARBA" id="ARBA00022490"/>
    </source>
</evidence>
<dbReference type="PROSITE" id="PS51722">
    <property type="entry name" value="G_TR_2"/>
    <property type="match status" value="1"/>
</dbReference>
<evidence type="ECO:0000256" key="7">
    <source>
        <dbReference type="ARBA" id="ARBA00022917"/>
    </source>
</evidence>
<dbReference type="PANTHER" id="PTHR43381:SF5">
    <property type="entry name" value="TR-TYPE G DOMAIN-CONTAINING PROTEIN"/>
    <property type="match status" value="1"/>
</dbReference>
<feature type="compositionally biased region" description="Basic and acidic residues" evidence="12">
    <location>
        <begin position="78"/>
        <end position="105"/>
    </location>
</feature>
<dbReference type="InterPro" id="IPR015760">
    <property type="entry name" value="TIF_IF2"/>
</dbReference>
<evidence type="ECO:0000256" key="5">
    <source>
        <dbReference type="ARBA" id="ARBA00022540"/>
    </source>
</evidence>
<dbReference type="CDD" id="cd03692">
    <property type="entry name" value="mtIF2_IVc"/>
    <property type="match status" value="1"/>
</dbReference>
<evidence type="ECO:0000256" key="6">
    <source>
        <dbReference type="ARBA" id="ARBA00022741"/>
    </source>
</evidence>
<comment type="subcellular location">
    <subcellularLocation>
        <location evidence="1 9 11">Cytoplasm</location>
    </subcellularLocation>
</comment>
<keyword evidence="8 9" id="KW-0342">GTP-binding</keyword>
<comment type="function">
    <text evidence="9 10">One of the essential components for the initiation of protein synthesis. Protects formylmethionyl-tRNA from spontaneous hydrolysis and promotes its binding to the 30S ribosomal subunits. Also involved in the hydrolysis of GTP during the formation of the 70S ribosomal complex.</text>
</comment>
<dbReference type="RefSeq" id="WP_344824280.1">
    <property type="nucleotide sequence ID" value="NZ_BAABEZ010000022.1"/>
</dbReference>
<feature type="compositionally biased region" description="Basic and acidic residues" evidence="12">
    <location>
        <begin position="315"/>
        <end position="324"/>
    </location>
</feature>
<feature type="region of interest" description="Disordered" evidence="12">
    <location>
        <begin position="63"/>
        <end position="387"/>
    </location>
</feature>
<comment type="similarity">
    <text evidence="2 9 10">Belongs to the TRAFAC class translation factor GTPase superfamily. Classic translation factor GTPase family. IF-2 subfamily.</text>
</comment>
<protein>
    <recommendedName>
        <fullName evidence="3 9">Translation initiation factor IF-2</fullName>
    </recommendedName>
</protein>
<dbReference type="Pfam" id="PF04760">
    <property type="entry name" value="IF2_N"/>
    <property type="match status" value="1"/>
</dbReference>
<dbReference type="InterPro" id="IPR036925">
    <property type="entry name" value="TIF_IF2_dom3_sf"/>
</dbReference>
<name>A0ABP8MQJ0_9BACT</name>
<feature type="compositionally biased region" description="Low complexity" evidence="12">
    <location>
        <begin position="253"/>
        <end position="265"/>
    </location>
</feature>
<feature type="domain" description="Tr-type G" evidence="13">
    <location>
        <begin position="525"/>
        <end position="695"/>
    </location>
</feature>
<dbReference type="SUPFAM" id="SSF52156">
    <property type="entry name" value="Initiation factor IF2/eIF5b, domain 3"/>
    <property type="match status" value="1"/>
</dbReference>
<feature type="compositionally biased region" description="Basic and acidic residues" evidence="12">
    <location>
        <begin position="186"/>
        <end position="205"/>
    </location>
</feature>
<dbReference type="PROSITE" id="PS01176">
    <property type="entry name" value="IF2"/>
    <property type="match status" value="1"/>
</dbReference>
<evidence type="ECO:0000256" key="1">
    <source>
        <dbReference type="ARBA" id="ARBA00004496"/>
    </source>
</evidence>
<accession>A0ABP8MQJ0</accession>
<dbReference type="Pfam" id="PF00009">
    <property type="entry name" value="GTP_EFTU"/>
    <property type="match status" value="1"/>
</dbReference>
<evidence type="ECO:0000256" key="3">
    <source>
        <dbReference type="ARBA" id="ARBA00020675"/>
    </source>
</evidence>
<dbReference type="InterPro" id="IPR053905">
    <property type="entry name" value="EF-G-like_DII"/>
</dbReference>
<dbReference type="InterPro" id="IPR000795">
    <property type="entry name" value="T_Tr_GTP-bd_dom"/>
</dbReference>
<dbReference type="Gene3D" id="2.40.30.10">
    <property type="entry name" value="Translation factors"/>
    <property type="match status" value="2"/>
</dbReference>
<comment type="caution">
    <text evidence="14">The sequence shown here is derived from an EMBL/GenBank/DDBJ whole genome shotgun (WGS) entry which is preliminary data.</text>
</comment>
<gene>
    <name evidence="9" type="primary">infB</name>
    <name evidence="14" type="ORF">GCM10023092_13130</name>
</gene>
<dbReference type="SUPFAM" id="SSF50447">
    <property type="entry name" value="Translation proteins"/>
    <property type="match status" value="2"/>
</dbReference>
<dbReference type="HAMAP" id="MF_00100_B">
    <property type="entry name" value="IF_2_B"/>
    <property type="match status" value="1"/>
</dbReference>
<dbReference type="InterPro" id="IPR009000">
    <property type="entry name" value="Transl_B-barrel_sf"/>
</dbReference>
<dbReference type="Gene3D" id="3.40.50.300">
    <property type="entry name" value="P-loop containing nucleotide triphosphate hydrolases"/>
    <property type="match status" value="1"/>
</dbReference>
<keyword evidence="6 9" id="KW-0547">Nucleotide-binding</keyword>
<dbReference type="EMBL" id="BAABEZ010000022">
    <property type="protein sequence ID" value="GAA4453215.1"/>
    <property type="molecule type" value="Genomic_DNA"/>
</dbReference>
<evidence type="ECO:0000256" key="12">
    <source>
        <dbReference type="SAM" id="MobiDB-lite"/>
    </source>
</evidence>
<dbReference type="PANTHER" id="PTHR43381">
    <property type="entry name" value="TRANSLATION INITIATION FACTOR IF-2-RELATED"/>
    <property type="match status" value="1"/>
</dbReference>